<dbReference type="InterPro" id="IPR039321">
    <property type="entry name" value="IDM2/3-like"/>
</dbReference>
<keyword evidence="2" id="KW-1185">Reference proteome</keyword>
<dbReference type="GO" id="GO:0005634">
    <property type="term" value="C:nucleus"/>
    <property type="evidence" value="ECO:0007669"/>
    <property type="project" value="TreeGrafter"/>
</dbReference>
<dbReference type="EMBL" id="JANJYJ010000007">
    <property type="protein sequence ID" value="KAK3198311.1"/>
    <property type="molecule type" value="Genomic_DNA"/>
</dbReference>
<dbReference type="AlphaFoldDB" id="A0AAE0DZA9"/>
<gene>
    <name evidence="1" type="ORF">Dsin_021726</name>
</gene>
<name>A0AAE0DZA9_9ROSI</name>
<evidence type="ECO:0000313" key="1">
    <source>
        <dbReference type="EMBL" id="KAK3198311.1"/>
    </source>
</evidence>
<reference evidence="1" key="1">
    <citation type="journal article" date="2023" name="Plant J.">
        <title>Genome sequences and population genomics provide insights into the demographic history, inbreeding, and mutation load of two 'living fossil' tree species of Dipteronia.</title>
        <authorList>
            <person name="Feng Y."/>
            <person name="Comes H.P."/>
            <person name="Chen J."/>
            <person name="Zhu S."/>
            <person name="Lu R."/>
            <person name="Zhang X."/>
            <person name="Li P."/>
            <person name="Qiu J."/>
            <person name="Olsen K.M."/>
            <person name="Qiu Y."/>
        </authorList>
    </citation>
    <scope>NUCLEOTIDE SEQUENCE</scope>
    <source>
        <strain evidence="1">NBL</strain>
    </source>
</reference>
<organism evidence="1 2">
    <name type="scientific">Dipteronia sinensis</name>
    <dbReference type="NCBI Taxonomy" id="43782"/>
    <lineage>
        <taxon>Eukaryota</taxon>
        <taxon>Viridiplantae</taxon>
        <taxon>Streptophyta</taxon>
        <taxon>Embryophyta</taxon>
        <taxon>Tracheophyta</taxon>
        <taxon>Spermatophyta</taxon>
        <taxon>Magnoliopsida</taxon>
        <taxon>eudicotyledons</taxon>
        <taxon>Gunneridae</taxon>
        <taxon>Pentapetalae</taxon>
        <taxon>rosids</taxon>
        <taxon>malvids</taxon>
        <taxon>Sapindales</taxon>
        <taxon>Sapindaceae</taxon>
        <taxon>Hippocastanoideae</taxon>
        <taxon>Acereae</taxon>
        <taxon>Dipteronia</taxon>
    </lineage>
</organism>
<evidence type="ECO:0000313" key="2">
    <source>
        <dbReference type="Proteomes" id="UP001281410"/>
    </source>
</evidence>
<dbReference type="Proteomes" id="UP001281410">
    <property type="component" value="Unassembled WGS sequence"/>
</dbReference>
<dbReference type="PANTHER" id="PTHR34661">
    <property type="entry name" value="INCREASED DNA METHYLATION 3"/>
    <property type="match status" value="1"/>
</dbReference>
<dbReference type="PANTHER" id="PTHR34661:SF8">
    <property type="entry name" value="ALPHA-CRYSTALLIN DOMAIN-CONTAINING PROTEIN 22.3"/>
    <property type="match status" value="1"/>
</dbReference>
<protein>
    <submittedName>
        <fullName evidence="1">Uncharacterized protein</fullName>
    </submittedName>
</protein>
<sequence>MKINIITLTGSAAIGGLGPVIGRVDVRESKDSYLFGVALPPLVGGDSEFKCFVYPTGKVSIREMSTIADKTVRSSSKVFEILNQNVCLPEPFSITFHMPGRIVVDELYGYFGTDGTLKAIVKKEKRTTPAYQP</sequence>
<proteinExistence type="predicted"/>
<accession>A0AAE0DZA9</accession>
<comment type="caution">
    <text evidence="1">The sequence shown here is derived from an EMBL/GenBank/DDBJ whole genome shotgun (WGS) entry which is preliminary data.</text>
</comment>